<comment type="caution">
    <text evidence="2">The sequence shown here is derived from an EMBL/GenBank/DDBJ whole genome shotgun (WGS) entry which is preliminary data.</text>
</comment>
<feature type="domain" description="Fibronectin type-III" evidence="1">
    <location>
        <begin position="1313"/>
        <end position="1412"/>
    </location>
</feature>
<dbReference type="InterPro" id="IPR003961">
    <property type="entry name" value="FN3_dom"/>
</dbReference>
<dbReference type="Proteomes" id="UP000828390">
    <property type="component" value="Unassembled WGS sequence"/>
</dbReference>
<dbReference type="PANTHER" id="PTHR16897:SF2">
    <property type="entry name" value="OS03G0226600 PROTEIN"/>
    <property type="match status" value="1"/>
</dbReference>
<evidence type="ECO:0000313" key="2">
    <source>
        <dbReference type="EMBL" id="KAH3710247.1"/>
    </source>
</evidence>
<evidence type="ECO:0000313" key="3">
    <source>
        <dbReference type="Proteomes" id="UP000828390"/>
    </source>
</evidence>
<reference evidence="2" key="2">
    <citation type="submission" date="2020-11" db="EMBL/GenBank/DDBJ databases">
        <authorList>
            <person name="McCartney M.A."/>
            <person name="Auch B."/>
            <person name="Kono T."/>
            <person name="Mallez S."/>
            <person name="Becker A."/>
            <person name="Gohl D.M."/>
            <person name="Silverstein K.A.T."/>
            <person name="Koren S."/>
            <person name="Bechman K.B."/>
            <person name="Herman A."/>
            <person name="Abrahante J.E."/>
            <person name="Garbe J."/>
        </authorList>
    </citation>
    <scope>NUCLEOTIDE SEQUENCE</scope>
    <source>
        <strain evidence="2">Duluth1</strain>
        <tissue evidence="2">Whole animal</tissue>
    </source>
</reference>
<dbReference type="SUPFAM" id="SSF49265">
    <property type="entry name" value="Fibronectin type III"/>
    <property type="match status" value="2"/>
</dbReference>
<dbReference type="InterPro" id="IPR036116">
    <property type="entry name" value="FN3_sf"/>
</dbReference>
<keyword evidence="3" id="KW-1185">Reference proteome</keyword>
<proteinExistence type="predicted"/>
<gene>
    <name evidence="2" type="ORF">DPMN_069719</name>
</gene>
<feature type="domain" description="Fibronectin type-III" evidence="1">
    <location>
        <begin position="1079"/>
        <end position="1177"/>
    </location>
</feature>
<accession>A0A9D3Z4P8</accession>
<sequence length="1628" mass="182743">MRFKFTFPCPIDYNDIDYTSEDSFVVHWHGFIDHESGIKLYRLGLADRCLTKEELTNNSDVFEYKELPYTETSVRMTANFTGKRYVSIIALNNAMESSDTVCSDGITRDISAPSIQNLTLQHASWSESLICHSGRPYVLLSNLQKKSLFNCSACSHVCNGFAEQQTPSFLQTTIKGNEDNDVSEFLCQQLQLYTNATIIYLPDDHIFLQWNVEETGSQIEDLFVGFGTDRTEKDTPSLLNYVSTDRKFYFKRNHEAIGSDEIFFIFIKALNKAGISSIATLGPILIDQTPPMYRYIPNVHIKEKNVFFAWESNTFYDDEQTEQINRILFQFVTRDIPVSPLLEWRFESSDPCPSHSGGCIKYPLSRLQNQETGDGDLFQIIIHIYNNAGHFTSLSTEAFQVPSRYPPGKGNVFDLDPELLDATSTDINVHFTEHVMCASWSGFKHHEGILQEVGVGTDQLTANIVQFQSVSNTTMLCLHSSSISAGRIQYFLIRANCSGGSTISASNGVLITPIYYIQEKLDIHLGQDCYSTAHFEQSTYFENFSSTVVLHNPLHIGQRYSILSENDDWKQTTIVFADGIVEKSKDIEYLIPFVDHPRLQLKHSIIPNATMLLKIYKCPSESLISTSTQVTINWKSETINDISGLLYSMALFEIIDSNEFVIVPLQKSINLRNISVQDVHLEEQKEYMARLEICNNMRCLPSNKSLSFGVEISAPTILFLESEIKNVPGETCVDIKVSWTTPDRINVSFYQWTLSSDDKARKLMFIWENVIPTKSSMEKAQKCVALPVHGHSTLYVCVRLFSVSGLSSTTCASIATPKMGAYKADVVYELDTNKDKMILHKIYSADIGYHYTQLHDSELDVGNAHSSVAGALVYASERTVEWFLMTSQYVPENCNTDVNCQANYMTHTGYVEIKNEDMTFNQLYYICAFSNSTEVKRESSIETLNEISSCGNGFILDSLPPTSGQVLVHHHNGFISNPQQIFVSWAGFDDNIDAALLGYPGKIQYYSIGIGTHGGRENLAHEFKPGVENCVALHTQSVRDGTPLFVTVNATDYAGYTVGAHSSELIVDTSPPSSGRITLLNNLQRNHYINHNIAYLRLEAFSDPHSGIDYFNVGLGTFENIADIMSQTRNYGENVEWNLSHLIDGHPYYIIVQAVNRAGLLSKPVSLRFIVDRTPPINGHVLDGIVAEKDVDFQADIDVIHASWRNFYDTESDIAFYRVGLGTEPYQSDQTPLINVGLMTGVGLGTEPYQSDQTPLINVGLMTDHAWNGPFVPGLKYSVTVEACNRADMCTIRSSDGLVVDNSPPIRGIVYVGPGNGHNKYLSQRSSIQIRWDEFEDPHSSIDHYEVCVSTINGVCDVVKRSNVLFHSNIFKSNITLPTNDPLTATVWATNGVGMWVSQVSDTFIIDDIPPIVKEAPQFKNIQTVQGQHYQWDKSIIKLQWHFSDDISPIIRHEISLKTHHDGHTPVEHVVLGSERTLSISLDGNNWLHSGDTYYAIVTACNAAGLCTSERTNDLLIDSTPPHLGGFNEPLFWTEYKNAYGHIYSNLTLTWYGFYDPESRVEKYFITVSRKYSDTELSEGVFTVLASNDTKLDMQSTLGLSELLSPGESIILSFGHKIVLDLIAPPQE</sequence>
<organism evidence="2 3">
    <name type="scientific">Dreissena polymorpha</name>
    <name type="common">Zebra mussel</name>
    <name type="synonym">Mytilus polymorpha</name>
    <dbReference type="NCBI Taxonomy" id="45954"/>
    <lineage>
        <taxon>Eukaryota</taxon>
        <taxon>Metazoa</taxon>
        <taxon>Spiralia</taxon>
        <taxon>Lophotrochozoa</taxon>
        <taxon>Mollusca</taxon>
        <taxon>Bivalvia</taxon>
        <taxon>Autobranchia</taxon>
        <taxon>Heteroconchia</taxon>
        <taxon>Euheterodonta</taxon>
        <taxon>Imparidentia</taxon>
        <taxon>Neoheterodontei</taxon>
        <taxon>Myida</taxon>
        <taxon>Dreissenoidea</taxon>
        <taxon>Dreissenidae</taxon>
        <taxon>Dreissena</taxon>
    </lineage>
</organism>
<evidence type="ECO:0000259" key="1">
    <source>
        <dbReference type="PROSITE" id="PS50853"/>
    </source>
</evidence>
<dbReference type="EMBL" id="JAIWYP010000014">
    <property type="protein sequence ID" value="KAH3710247.1"/>
    <property type="molecule type" value="Genomic_DNA"/>
</dbReference>
<protein>
    <recommendedName>
        <fullName evidence="1">Fibronectin type-III domain-containing protein</fullName>
    </recommendedName>
</protein>
<name>A0A9D3Z4P8_DREPO</name>
<dbReference type="PROSITE" id="PS50853">
    <property type="entry name" value="FN3"/>
    <property type="match status" value="2"/>
</dbReference>
<reference evidence="2" key="1">
    <citation type="journal article" date="2019" name="bioRxiv">
        <title>The Genome of the Zebra Mussel, Dreissena polymorpha: A Resource for Invasive Species Research.</title>
        <authorList>
            <person name="McCartney M.A."/>
            <person name="Auch B."/>
            <person name="Kono T."/>
            <person name="Mallez S."/>
            <person name="Zhang Y."/>
            <person name="Obille A."/>
            <person name="Becker A."/>
            <person name="Abrahante J.E."/>
            <person name="Garbe J."/>
            <person name="Badalamenti J.P."/>
            <person name="Herman A."/>
            <person name="Mangelson H."/>
            <person name="Liachko I."/>
            <person name="Sullivan S."/>
            <person name="Sone E.D."/>
            <person name="Koren S."/>
            <person name="Silverstein K.A.T."/>
            <person name="Beckman K.B."/>
            <person name="Gohl D.M."/>
        </authorList>
    </citation>
    <scope>NUCLEOTIDE SEQUENCE</scope>
    <source>
        <strain evidence="2">Duluth1</strain>
        <tissue evidence="2">Whole animal</tissue>
    </source>
</reference>
<dbReference type="PANTHER" id="PTHR16897">
    <property type="entry name" value="OS10G0105400 PROTEIN"/>
    <property type="match status" value="1"/>
</dbReference>